<dbReference type="Proteomes" id="UP001147700">
    <property type="component" value="Unassembled WGS sequence"/>
</dbReference>
<dbReference type="InterPro" id="IPR011042">
    <property type="entry name" value="6-blade_b-propeller_TolB-like"/>
</dbReference>
<evidence type="ECO:0000313" key="3">
    <source>
        <dbReference type="Proteomes" id="UP001147700"/>
    </source>
</evidence>
<dbReference type="InterPro" id="IPR012938">
    <property type="entry name" value="Glc/Sorbosone_DH"/>
</dbReference>
<evidence type="ECO:0000313" key="2">
    <source>
        <dbReference type="EMBL" id="MDA0137369.1"/>
    </source>
</evidence>
<feature type="domain" description="Glucose/Sorbosone dehydrogenase" evidence="1">
    <location>
        <begin position="47"/>
        <end position="343"/>
    </location>
</feature>
<name>A0ABT4RFR9_9ACTN</name>
<accession>A0ABT4RFR9</accession>
<dbReference type="RefSeq" id="WP_202955703.1">
    <property type="nucleotide sequence ID" value="NZ_JAPCID010000009.1"/>
</dbReference>
<gene>
    <name evidence="2" type="ORF">OJ962_07685</name>
</gene>
<proteinExistence type="predicted"/>
<dbReference type="PANTHER" id="PTHR19328">
    <property type="entry name" value="HEDGEHOG-INTERACTING PROTEIN"/>
    <property type="match status" value="1"/>
</dbReference>
<evidence type="ECO:0000259" key="1">
    <source>
        <dbReference type="Pfam" id="PF07995"/>
    </source>
</evidence>
<comment type="caution">
    <text evidence="2">The sequence shown here is derived from an EMBL/GenBank/DDBJ whole genome shotgun (WGS) entry which is preliminary data.</text>
</comment>
<dbReference type="PROSITE" id="PS51257">
    <property type="entry name" value="PROKAR_LIPOPROTEIN"/>
    <property type="match status" value="1"/>
</dbReference>
<dbReference type="EMBL" id="JAPCID010000009">
    <property type="protein sequence ID" value="MDA0137369.1"/>
    <property type="molecule type" value="Genomic_DNA"/>
</dbReference>
<dbReference type="Pfam" id="PF07995">
    <property type="entry name" value="GSDH"/>
    <property type="match status" value="1"/>
</dbReference>
<sequence>MKRFVLLALLVFAACGEAEVDRRRPPEPAPSGIQLQEVAAFDSPVYVTAPPGDDRLFVVEQGGAIRIHDGERTLESPFLDISDRIEAGGEQGLLGLAFPPDYDRTGLFYVYYTAQDGANTLAEFRREDGDSADPRSGRVLFAVEDDEVNHNGGMITFGPDDRLYVGMGDGGGSGDQHGEIGNGQALDTLLGKILRIDPRPHGERPYTIPEDNPFVDREGARGEIFAYGLRNPWRFSFDRATGDLTIGDVGQNAVEEISYVPFEEASGANFGWRVFEGSARFTDGEQAEGAIPPAVDEGHDIGNCSITGGYVVRDTGLPRWVGRYVYGDFCRGVLRTVQLPDGEPQDTGLEVEQLSSFGEDAGGRLYAVSLNGPVYRILLG</sequence>
<organism evidence="2 3">
    <name type="scientific">Solirubrobacter deserti</name>
    <dbReference type="NCBI Taxonomy" id="2282478"/>
    <lineage>
        <taxon>Bacteria</taxon>
        <taxon>Bacillati</taxon>
        <taxon>Actinomycetota</taxon>
        <taxon>Thermoleophilia</taxon>
        <taxon>Solirubrobacterales</taxon>
        <taxon>Solirubrobacteraceae</taxon>
        <taxon>Solirubrobacter</taxon>
    </lineage>
</organism>
<protein>
    <submittedName>
        <fullName evidence="2">PQQ-dependent sugar dehydrogenase</fullName>
    </submittedName>
</protein>
<keyword evidence="3" id="KW-1185">Reference proteome</keyword>
<dbReference type="InterPro" id="IPR011041">
    <property type="entry name" value="Quinoprot_gluc/sorb_DH_b-prop"/>
</dbReference>
<dbReference type="Gene3D" id="2.120.10.30">
    <property type="entry name" value="TolB, C-terminal domain"/>
    <property type="match status" value="1"/>
</dbReference>
<dbReference type="SUPFAM" id="SSF50952">
    <property type="entry name" value="Soluble quinoprotein glucose dehydrogenase"/>
    <property type="match status" value="1"/>
</dbReference>
<dbReference type="PANTHER" id="PTHR19328:SF75">
    <property type="entry name" value="ALDOSE SUGAR DEHYDROGENASE YLII"/>
    <property type="match status" value="1"/>
</dbReference>
<reference evidence="2" key="1">
    <citation type="submission" date="2022-10" db="EMBL/GenBank/DDBJ databases">
        <title>The WGS of Solirubrobacter sp. CPCC 204708.</title>
        <authorList>
            <person name="Jiang Z."/>
        </authorList>
    </citation>
    <scope>NUCLEOTIDE SEQUENCE</scope>
    <source>
        <strain evidence="2">CPCC 204708</strain>
    </source>
</reference>